<proteinExistence type="predicted"/>
<evidence type="ECO:0000256" key="2">
    <source>
        <dbReference type="SAM" id="SignalP"/>
    </source>
</evidence>
<feature type="compositionally biased region" description="Low complexity" evidence="1">
    <location>
        <begin position="227"/>
        <end position="245"/>
    </location>
</feature>
<keyword evidence="4" id="KW-1185">Reference proteome</keyword>
<reference evidence="3 4" key="1">
    <citation type="submission" date="2021-07" db="EMBL/GenBank/DDBJ databases">
        <title>Genomic diversity and antimicrobial resistance of Prevotella spp. isolated from chronic lung disease airways.</title>
        <authorList>
            <person name="Webb K.A."/>
            <person name="Olagoke O.S."/>
            <person name="Baird T."/>
            <person name="Neill J."/>
            <person name="Pham A."/>
            <person name="Wells T.J."/>
            <person name="Ramsay K.A."/>
            <person name="Bell S.C."/>
            <person name="Sarovich D.S."/>
            <person name="Price E.P."/>
        </authorList>
    </citation>
    <scope>NUCLEOTIDE SEQUENCE [LARGE SCALE GENOMIC DNA]</scope>
    <source>
        <strain evidence="3 4">SCHI0011.S.12</strain>
    </source>
</reference>
<feature type="region of interest" description="Disordered" evidence="1">
    <location>
        <begin position="227"/>
        <end position="319"/>
    </location>
</feature>
<dbReference type="EMBL" id="JAHXCT010000001">
    <property type="protein sequence ID" value="MBW4768300.1"/>
    <property type="molecule type" value="Genomic_DNA"/>
</dbReference>
<evidence type="ECO:0000256" key="1">
    <source>
        <dbReference type="SAM" id="MobiDB-lite"/>
    </source>
</evidence>
<comment type="caution">
    <text evidence="3">The sequence shown here is derived from an EMBL/GenBank/DDBJ whole genome shotgun (WGS) entry which is preliminary data.</text>
</comment>
<name>A0ABS6Y9S4_9BACT</name>
<feature type="signal peptide" evidence="2">
    <location>
        <begin position="1"/>
        <end position="20"/>
    </location>
</feature>
<keyword evidence="2" id="KW-0732">Signal</keyword>
<accession>A0ABS6Y9S4</accession>
<feature type="compositionally biased region" description="Gly residues" evidence="1">
    <location>
        <begin position="276"/>
        <end position="319"/>
    </location>
</feature>
<evidence type="ECO:0000313" key="4">
    <source>
        <dbReference type="Proteomes" id="UP000788426"/>
    </source>
</evidence>
<protein>
    <submittedName>
        <fullName evidence="3">Carbohydrate-binding family V/XII</fullName>
    </submittedName>
</protein>
<organism evidence="3 4">
    <name type="scientific">Hoylesella nanceiensis</name>
    <dbReference type="NCBI Taxonomy" id="425941"/>
    <lineage>
        <taxon>Bacteria</taxon>
        <taxon>Pseudomonadati</taxon>
        <taxon>Bacteroidota</taxon>
        <taxon>Bacteroidia</taxon>
        <taxon>Bacteroidales</taxon>
        <taxon>Prevotellaceae</taxon>
        <taxon>Hoylesella</taxon>
    </lineage>
</organism>
<gene>
    <name evidence="3" type="ORF">KZO38_00755</name>
</gene>
<evidence type="ECO:0000313" key="3">
    <source>
        <dbReference type="EMBL" id="MBW4768300.1"/>
    </source>
</evidence>
<dbReference type="Proteomes" id="UP000788426">
    <property type="component" value="Unassembled WGS sequence"/>
</dbReference>
<dbReference type="RefSeq" id="WP_219478982.1">
    <property type="nucleotide sequence ID" value="NZ_CAUOSU010000019.1"/>
</dbReference>
<feature type="compositionally biased region" description="Low complexity" evidence="1">
    <location>
        <begin position="258"/>
        <end position="275"/>
    </location>
</feature>
<sequence>MKKNVFLAAVIMSLPLFVNAQSDDVYFTPKKSSVEKIANRSANKDESRTTYYSGSNRDVDEYNRRGNSWTHYQQMGVDGKGRKVMSLRKGYGTYPDSMYLDTVFVERNRRAYDNDEDYRMTRRIRRFNGYYDPWYDDFAYAYGPYWGSSWAWYDPWYSPWYGGYYGYMGLASWHYPWYYGGIGRYYDWAWYSPYRYYGWNGYYGWGRPGYIAQRGHTGTLQYYDRSNYGGRSGRRSSTYTPSSSYNRERNYTPSNITFGNGRNSSPSRSYSESSFGGSGFGGTRSGGSFSSGGGFGGGRSGGSVGGGGTSGGFGNGGRR</sequence>
<feature type="chain" id="PRO_5046661073" evidence="2">
    <location>
        <begin position="21"/>
        <end position="319"/>
    </location>
</feature>